<dbReference type="AlphaFoldDB" id="A0AA90UJP2"/>
<feature type="domain" description="DUF5689" evidence="2">
    <location>
        <begin position="47"/>
        <end position="286"/>
    </location>
</feature>
<protein>
    <recommendedName>
        <fullName evidence="2">DUF5689 domain-containing protein</fullName>
    </recommendedName>
</protein>
<keyword evidence="1" id="KW-0732">Signal</keyword>
<dbReference type="InterPro" id="IPR043744">
    <property type="entry name" value="DUF5689"/>
</dbReference>
<feature type="chain" id="PRO_5043278523" description="DUF5689 domain-containing protein" evidence="1">
    <location>
        <begin position="22"/>
        <end position="444"/>
    </location>
</feature>
<accession>A0AA90UJP2</accession>
<dbReference type="RefSeq" id="WP_153092738.1">
    <property type="nucleotide sequence ID" value="NZ_VZBX01000071.1"/>
</dbReference>
<dbReference type="PROSITE" id="PS51257">
    <property type="entry name" value="PROKAR_LIPOPROTEIN"/>
    <property type="match status" value="1"/>
</dbReference>
<dbReference type="Proteomes" id="UP000423156">
    <property type="component" value="Unassembled WGS sequence"/>
</dbReference>
<dbReference type="EMBL" id="VZBZ01000092">
    <property type="protein sequence ID" value="MQN77607.1"/>
    <property type="molecule type" value="Genomic_DNA"/>
</dbReference>
<evidence type="ECO:0000313" key="3">
    <source>
        <dbReference type="EMBL" id="MQN77607.1"/>
    </source>
</evidence>
<gene>
    <name evidence="3" type="ORF">F7D71_06990</name>
</gene>
<dbReference type="NCBIfam" id="NF038128">
    <property type="entry name" value="choice_anch_J"/>
    <property type="match status" value="1"/>
</dbReference>
<evidence type="ECO:0000259" key="2">
    <source>
        <dbReference type="Pfam" id="PF18942"/>
    </source>
</evidence>
<name>A0AA90UJP2_9BACT</name>
<sequence>MKKIKFIALAFLALTLGSCMGDGYADPDLTTKVPAAPYGNNSLREKNVISIADLKTQFATIINSDNGYKLIEKDMMIKAVVTGNDVSGNIYNQVSVQDASGAIIIAINGSGLSGYLPVGQEILVNLKGLYIGSYKKLPQIGGVNTKLSDGSLGMGKIERAIWNEHFKILNPGEADASTVVPEEFDLTKLTDAAYMDANVGKLMTLKKVKFASANGKNVWAPDDTNTSLELIDAETGKRISSSNLVVRNSGYSKFANEVVPKGVFDITGIFTRYNNTWQIVLRSTDDLKSVVLAYLSEPFDASQGNFTIDNIKLADGVEFVWKWASAAYGMKASGYVNGSKQELQSRLKSPAIDLKSAKSAKLMFDQAINFASDMKQECKVQISTDGKTWTDLDVQGYPTENSWTFVSSTADLTKYCGKTIYIGFLYSSSPTGAPTWEVKNFAVK</sequence>
<reference evidence="4" key="1">
    <citation type="submission" date="2019-09" db="EMBL/GenBank/DDBJ databases">
        <title>Distinct polysaccharide growth profiles of human intestinal Prevotella copri isolates.</title>
        <authorList>
            <person name="Fehlner-Peach H."/>
            <person name="Magnabosco C."/>
            <person name="Raghavan V."/>
            <person name="Scher J.U."/>
            <person name="Tett A."/>
            <person name="Cox L.M."/>
            <person name="Gottsegen C."/>
            <person name="Watters A."/>
            <person name="Wiltshire- Gordon J.D."/>
            <person name="Segata N."/>
            <person name="Bonneau R."/>
            <person name="Littman D.R."/>
        </authorList>
    </citation>
    <scope>NUCLEOTIDE SEQUENCE [LARGE SCALE GENOMIC DNA]</scope>
    <source>
        <strain evidence="4">BU41712</strain>
    </source>
</reference>
<feature type="signal peptide" evidence="1">
    <location>
        <begin position="1"/>
        <end position="21"/>
    </location>
</feature>
<evidence type="ECO:0000256" key="1">
    <source>
        <dbReference type="SAM" id="SignalP"/>
    </source>
</evidence>
<comment type="caution">
    <text evidence="3">The sequence shown here is derived from an EMBL/GenBank/DDBJ whole genome shotgun (WGS) entry which is preliminary data.</text>
</comment>
<proteinExistence type="predicted"/>
<evidence type="ECO:0000313" key="4">
    <source>
        <dbReference type="Proteomes" id="UP000423156"/>
    </source>
</evidence>
<dbReference type="Gene3D" id="2.60.120.260">
    <property type="entry name" value="Galactose-binding domain-like"/>
    <property type="match status" value="1"/>
</dbReference>
<organism evidence="3 4">
    <name type="scientific">Segatella copri</name>
    <dbReference type="NCBI Taxonomy" id="165179"/>
    <lineage>
        <taxon>Bacteria</taxon>
        <taxon>Pseudomonadati</taxon>
        <taxon>Bacteroidota</taxon>
        <taxon>Bacteroidia</taxon>
        <taxon>Bacteroidales</taxon>
        <taxon>Prevotellaceae</taxon>
        <taxon>Segatella</taxon>
    </lineage>
</organism>
<dbReference type="Pfam" id="PF18942">
    <property type="entry name" value="DUF5689"/>
    <property type="match status" value="1"/>
</dbReference>